<name>A0A0F9CMD3_9ZZZZ</name>
<protein>
    <submittedName>
        <fullName evidence="1">Uncharacterized protein</fullName>
    </submittedName>
</protein>
<gene>
    <name evidence="1" type="ORF">LCGC14_2383450</name>
</gene>
<accession>A0A0F9CMD3</accession>
<dbReference type="AlphaFoldDB" id="A0A0F9CMD3"/>
<comment type="caution">
    <text evidence="1">The sequence shown here is derived from an EMBL/GenBank/DDBJ whole genome shotgun (WGS) entry which is preliminary data.</text>
</comment>
<organism evidence="1">
    <name type="scientific">marine sediment metagenome</name>
    <dbReference type="NCBI Taxonomy" id="412755"/>
    <lineage>
        <taxon>unclassified sequences</taxon>
        <taxon>metagenomes</taxon>
        <taxon>ecological metagenomes</taxon>
    </lineage>
</organism>
<sequence>MATYSNIELLVRHDSETVNIALTGSDGKASVWTLKPDSGIVEWRTHVSIIRSEWLVLDSPYFVEKREP</sequence>
<evidence type="ECO:0000313" key="1">
    <source>
        <dbReference type="EMBL" id="KKL27607.1"/>
    </source>
</evidence>
<proteinExistence type="predicted"/>
<reference evidence="1" key="1">
    <citation type="journal article" date="2015" name="Nature">
        <title>Complex archaea that bridge the gap between prokaryotes and eukaryotes.</title>
        <authorList>
            <person name="Spang A."/>
            <person name="Saw J.H."/>
            <person name="Jorgensen S.L."/>
            <person name="Zaremba-Niedzwiedzka K."/>
            <person name="Martijn J."/>
            <person name="Lind A.E."/>
            <person name="van Eijk R."/>
            <person name="Schleper C."/>
            <person name="Guy L."/>
            <person name="Ettema T.J."/>
        </authorList>
    </citation>
    <scope>NUCLEOTIDE SEQUENCE</scope>
</reference>
<dbReference type="EMBL" id="LAZR01035399">
    <property type="protein sequence ID" value="KKL27607.1"/>
    <property type="molecule type" value="Genomic_DNA"/>
</dbReference>